<dbReference type="Proteomes" id="UP001138540">
    <property type="component" value="Unassembled WGS sequence"/>
</dbReference>
<accession>A0ABR6NEA0</accession>
<evidence type="ECO:0000313" key="3">
    <source>
        <dbReference type="Proteomes" id="UP001138540"/>
    </source>
</evidence>
<dbReference type="InterPro" id="IPR037523">
    <property type="entry name" value="VOC_core"/>
</dbReference>
<dbReference type="Gene3D" id="3.10.180.10">
    <property type="entry name" value="2,3-Dihydroxybiphenyl 1,2-Dioxygenase, domain 1"/>
    <property type="match status" value="1"/>
</dbReference>
<proteinExistence type="predicted"/>
<evidence type="ECO:0000259" key="1">
    <source>
        <dbReference type="PROSITE" id="PS51819"/>
    </source>
</evidence>
<comment type="caution">
    <text evidence="2">The sequence shown here is derived from an EMBL/GenBank/DDBJ whole genome shotgun (WGS) entry which is preliminary data.</text>
</comment>
<dbReference type="PANTHER" id="PTHR35006:SF1">
    <property type="entry name" value="BLL2941 PROTEIN"/>
    <property type="match status" value="1"/>
</dbReference>
<name>A0ABR6NEA0_9SPHN</name>
<keyword evidence="3" id="KW-1185">Reference proteome</keyword>
<protein>
    <submittedName>
        <fullName evidence="2">Catechol 2,3-dioxygenase-like lactoylglutathione lyase family enzyme</fullName>
    </submittedName>
</protein>
<dbReference type="PROSITE" id="PS51819">
    <property type="entry name" value="VOC"/>
    <property type="match status" value="1"/>
</dbReference>
<gene>
    <name evidence="2" type="ORF">HNP60_000956</name>
</gene>
<dbReference type="SUPFAM" id="SSF54593">
    <property type="entry name" value="Glyoxalase/Bleomycin resistance protein/Dihydroxybiphenyl dioxygenase"/>
    <property type="match status" value="1"/>
</dbReference>
<dbReference type="EMBL" id="JACHKA010000001">
    <property type="protein sequence ID" value="MBB5984982.1"/>
    <property type="molecule type" value="Genomic_DNA"/>
</dbReference>
<organism evidence="2 3">
    <name type="scientific">Sphingobium lignivorans</name>
    <dbReference type="NCBI Taxonomy" id="2735886"/>
    <lineage>
        <taxon>Bacteria</taxon>
        <taxon>Pseudomonadati</taxon>
        <taxon>Pseudomonadota</taxon>
        <taxon>Alphaproteobacteria</taxon>
        <taxon>Sphingomonadales</taxon>
        <taxon>Sphingomonadaceae</taxon>
        <taxon>Sphingobium</taxon>
    </lineage>
</organism>
<feature type="domain" description="VOC" evidence="1">
    <location>
        <begin position="1"/>
        <end position="125"/>
    </location>
</feature>
<dbReference type="PANTHER" id="PTHR35006">
    <property type="entry name" value="GLYOXALASE FAMILY PROTEIN (AFU_ORTHOLOGUE AFUA_5G14830)"/>
    <property type="match status" value="1"/>
</dbReference>
<sequence length="128" mass="13437">MRHMVLGADDLASARAFYDATFEAIGVAPAQADAKGRLLYRHQGVIFIVGHPINGQPATHANGGTVGFLAPSPEGVKAWYGAGLTHGGQACEGEPEYRTSSGTGRGVWVAYLRDPAGNKLCAAWDEPD</sequence>
<evidence type="ECO:0000313" key="2">
    <source>
        <dbReference type="EMBL" id="MBB5984982.1"/>
    </source>
</evidence>
<dbReference type="CDD" id="cd07262">
    <property type="entry name" value="VOC_like"/>
    <property type="match status" value="1"/>
</dbReference>
<reference evidence="2 3" key="1">
    <citation type="submission" date="2020-08" db="EMBL/GenBank/DDBJ databases">
        <title>Exploring microbial biodiversity for novel pathways involved in the catabolism of aromatic compounds derived from lignin.</title>
        <authorList>
            <person name="Elkins J."/>
        </authorList>
    </citation>
    <scope>NUCLEOTIDE SEQUENCE [LARGE SCALE GENOMIC DNA]</scope>
    <source>
        <strain evidence="2 3">B1D3A</strain>
    </source>
</reference>
<dbReference type="InterPro" id="IPR029068">
    <property type="entry name" value="Glyas_Bleomycin-R_OHBP_Dase"/>
</dbReference>